<evidence type="ECO:0000313" key="6">
    <source>
        <dbReference type="Proteomes" id="UP000831537"/>
    </source>
</evidence>
<comment type="subunit">
    <text evidence="4">Interacts with translational regulator CsrA and flagellin(s).</text>
</comment>
<sequence length="148" mass="16949">MQMQTKYFGDIEVQQHQMIDFPQGIPGFLDEKEFVLLDFDESGLFQVLQSTNAIDPAFIVINPFLYVKDYEVDIDDNTLNSLEIQEQKQVEIRTIITVKDPLTASTANLQAPIIINSDNRLAKQYITNEKHYSTAEKIFQNTSTVKGE</sequence>
<accession>A0ABY4GN62</accession>
<comment type="similarity">
    <text evidence="4">Belongs to the FliW family.</text>
</comment>
<keyword evidence="2 4" id="KW-1005">Bacterial flagellum biogenesis</keyword>
<evidence type="ECO:0000313" key="5">
    <source>
        <dbReference type="EMBL" id="UOQ85172.1"/>
    </source>
</evidence>
<comment type="function">
    <text evidence="4">Acts as an anti-CsrA protein, binds CsrA and prevents it from repressing translation of its target genes, one of which is flagellin. Binds to flagellin and participates in the assembly of the flagellum.</text>
</comment>
<proteinExistence type="inferred from homology"/>
<dbReference type="RefSeq" id="WP_244743876.1">
    <property type="nucleotide sequence ID" value="NZ_CP095071.1"/>
</dbReference>
<evidence type="ECO:0000256" key="4">
    <source>
        <dbReference type="HAMAP-Rule" id="MF_01185"/>
    </source>
</evidence>
<dbReference type="Pfam" id="PF02623">
    <property type="entry name" value="FliW"/>
    <property type="match status" value="1"/>
</dbReference>
<name>A0ABY4GN62_9BACI</name>
<evidence type="ECO:0000256" key="1">
    <source>
        <dbReference type="ARBA" id="ARBA00022490"/>
    </source>
</evidence>
<dbReference type="Gene3D" id="2.30.290.10">
    <property type="entry name" value="BH3618-like"/>
    <property type="match status" value="1"/>
</dbReference>
<dbReference type="PANTHER" id="PTHR39190">
    <property type="entry name" value="FLAGELLAR ASSEMBLY FACTOR FLIW"/>
    <property type="match status" value="1"/>
</dbReference>
<keyword evidence="4" id="KW-0143">Chaperone</keyword>
<protein>
    <recommendedName>
        <fullName evidence="4">Flagellar assembly factor FliW</fullName>
    </recommendedName>
</protein>
<organism evidence="5 6">
    <name type="scientific">Gracilibacillus salinarum</name>
    <dbReference type="NCBI Taxonomy" id="2932255"/>
    <lineage>
        <taxon>Bacteria</taxon>
        <taxon>Bacillati</taxon>
        <taxon>Bacillota</taxon>
        <taxon>Bacilli</taxon>
        <taxon>Bacillales</taxon>
        <taxon>Bacillaceae</taxon>
        <taxon>Gracilibacillus</taxon>
    </lineage>
</organism>
<dbReference type="Proteomes" id="UP000831537">
    <property type="component" value="Chromosome"/>
</dbReference>
<keyword evidence="1 4" id="KW-0963">Cytoplasm</keyword>
<dbReference type="InterPro" id="IPR024046">
    <property type="entry name" value="Flagellar_assmbl_FliW_dom_sf"/>
</dbReference>
<reference evidence="5 6" key="1">
    <citation type="submission" date="2022-04" db="EMBL/GenBank/DDBJ databases">
        <title>Gracilibacillus sp. isolated from saltern.</title>
        <authorList>
            <person name="Won M."/>
            <person name="Lee C.-M."/>
            <person name="Woen H.-Y."/>
            <person name="Kwon S.-W."/>
        </authorList>
    </citation>
    <scope>NUCLEOTIDE SEQUENCE [LARGE SCALE GENOMIC DNA]</scope>
    <source>
        <strain evidence="5 6">SSPM10-3</strain>
    </source>
</reference>
<dbReference type="PANTHER" id="PTHR39190:SF1">
    <property type="entry name" value="FLAGELLAR ASSEMBLY FACTOR FLIW"/>
    <property type="match status" value="1"/>
</dbReference>
<evidence type="ECO:0000256" key="2">
    <source>
        <dbReference type="ARBA" id="ARBA00022795"/>
    </source>
</evidence>
<comment type="subcellular location">
    <subcellularLocation>
        <location evidence="4">Cytoplasm</location>
    </subcellularLocation>
</comment>
<keyword evidence="3 4" id="KW-0810">Translation regulation</keyword>
<dbReference type="EMBL" id="CP095071">
    <property type="protein sequence ID" value="UOQ85172.1"/>
    <property type="molecule type" value="Genomic_DNA"/>
</dbReference>
<keyword evidence="5" id="KW-0966">Cell projection</keyword>
<dbReference type="SUPFAM" id="SSF141457">
    <property type="entry name" value="BH3618-like"/>
    <property type="match status" value="1"/>
</dbReference>
<gene>
    <name evidence="4" type="primary">fliW</name>
    <name evidence="5" type="ORF">MUN87_21420</name>
</gene>
<keyword evidence="5" id="KW-0282">Flagellum</keyword>
<evidence type="ECO:0000256" key="3">
    <source>
        <dbReference type="ARBA" id="ARBA00022845"/>
    </source>
</evidence>
<dbReference type="NCBIfam" id="NF009793">
    <property type="entry name" value="PRK13285.1-1"/>
    <property type="match status" value="1"/>
</dbReference>
<keyword evidence="6" id="KW-1185">Reference proteome</keyword>
<dbReference type="HAMAP" id="MF_01185">
    <property type="entry name" value="FliW"/>
    <property type="match status" value="1"/>
</dbReference>
<keyword evidence="5" id="KW-0969">Cilium</keyword>
<dbReference type="InterPro" id="IPR003775">
    <property type="entry name" value="Flagellar_assembly_factor_FliW"/>
</dbReference>